<proteinExistence type="predicted"/>
<organism evidence="2 3">
    <name type="scientific">Blepharisma stoltei</name>
    <dbReference type="NCBI Taxonomy" id="1481888"/>
    <lineage>
        <taxon>Eukaryota</taxon>
        <taxon>Sar</taxon>
        <taxon>Alveolata</taxon>
        <taxon>Ciliophora</taxon>
        <taxon>Postciliodesmatophora</taxon>
        <taxon>Heterotrichea</taxon>
        <taxon>Heterotrichida</taxon>
        <taxon>Blepharismidae</taxon>
        <taxon>Blepharisma</taxon>
    </lineage>
</organism>
<name>A0AAU9IZD0_9CILI</name>
<comment type="caution">
    <text evidence="2">The sequence shown here is derived from an EMBL/GenBank/DDBJ whole genome shotgun (WGS) entry which is preliminary data.</text>
</comment>
<reference evidence="2" key="1">
    <citation type="submission" date="2021-09" db="EMBL/GenBank/DDBJ databases">
        <authorList>
            <consortium name="AG Swart"/>
            <person name="Singh M."/>
            <person name="Singh A."/>
            <person name="Seah K."/>
            <person name="Emmerich C."/>
        </authorList>
    </citation>
    <scope>NUCLEOTIDE SEQUENCE</scope>
    <source>
        <strain evidence="2">ATCC30299</strain>
    </source>
</reference>
<dbReference type="EMBL" id="CAJZBQ010000018">
    <property type="protein sequence ID" value="CAG9317446.1"/>
    <property type="molecule type" value="Genomic_DNA"/>
</dbReference>
<feature type="region of interest" description="Disordered" evidence="1">
    <location>
        <begin position="173"/>
        <end position="213"/>
    </location>
</feature>
<sequence>MSDLIAGILELCFSTDMCSICCSLPAHLLKYIGNCTCFIARVCCNDIKACHCSGCANCICESCEPALDNFSFSVGECTGSCSVWCDWFCNNVSSYFLKFCNPCNCLERLHVPIRDSDEILGNIDNPVLRILTPNDAIGVLNLFSHPTFSPFYIFDKNAFVPADMGAIRRVKSAKGRVNQNEENDEKHKEEAKENGMGGKRHTFDASDFKIAPI</sequence>
<dbReference type="AlphaFoldDB" id="A0AAU9IZD0"/>
<keyword evidence="3" id="KW-1185">Reference proteome</keyword>
<protein>
    <submittedName>
        <fullName evidence="2">Uncharacterized protein</fullName>
    </submittedName>
</protein>
<dbReference type="Proteomes" id="UP001162131">
    <property type="component" value="Unassembled WGS sequence"/>
</dbReference>
<evidence type="ECO:0000313" key="2">
    <source>
        <dbReference type="EMBL" id="CAG9317446.1"/>
    </source>
</evidence>
<evidence type="ECO:0000256" key="1">
    <source>
        <dbReference type="SAM" id="MobiDB-lite"/>
    </source>
</evidence>
<accession>A0AAU9IZD0</accession>
<gene>
    <name evidence="2" type="ORF">BSTOLATCC_MIC18692</name>
</gene>
<evidence type="ECO:0000313" key="3">
    <source>
        <dbReference type="Proteomes" id="UP001162131"/>
    </source>
</evidence>
<feature type="compositionally biased region" description="Basic and acidic residues" evidence="1">
    <location>
        <begin position="184"/>
        <end position="193"/>
    </location>
</feature>